<evidence type="ECO:0000256" key="1">
    <source>
        <dbReference type="SAM" id="MobiDB-lite"/>
    </source>
</evidence>
<reference evidence="4" key="1">
    <citation type="journal article" date="2019" name="Int. J. Syst. Evol. Microbiol.">
        <title>The Global Catalogue of Microorganisms (GCM) 10K type strain sequencing project: providing services to taxonomists for standard genome sequencing and annotation.</title>
        <authorList>
            <consortium name="The Broad Institute Genomics Platform"/>
            <consortium name="The Broad Institute Genome Sequencing Center for Infectious Disease"/>
            <person name="Wu L."/>
            <person name="Ma J."/>
        </authorList>
    </citation>
    <scope>NUCLEOTIDE SEQUENCE [LARGE SCALE GENOMIC DNA]</scope>
    <source>
        <strain evidence="4">JCM 17316</strain>
    </source>
</reference>
<feature type="transmembrane region" description="Helical" evidence="2">
    <location>
        <begin position="147"/>
        <end position="165"/>
    </location>
</feature>
<name>A0ABP7ZBI8_9ACTN</name>
<accession>A0ABP7ZBI8</accession>
<evidence type="ECO:0000256" key="2">
    <source>
        <dbReference type="SAM" id="Phobius"/>
    </source>
</evidence>
<evidence type="ECO:0000313" key="4">
    <source>
        <dbReference type="Proteomes" id="UP001500266"/>
    </source>
</evidence>
<gene>
    <name evidence="3" type="ORF">GCM10022416_50790</name>
</gene>
<feature type="transmembrane region" description="Helical" evidence="2">
    <location>
        <begin position="122"/>
        <end position="140"/>
    </location>
</feature>
<comment type="caution">
    <text evidence="3">The sequence shown here is derived from an EMBL/GenBank/DDBJ whole genome shotgun (WGS) entry which is preliminary data.</text>
</comment>
<feature type="compositionally biased region" description="Basic and acidic residues" evidence="1">
    <location>
        <begin position="180"/>
        <end position="190"/>
    </location>
</feature>
<evidence type="ECO:0008006" key="5">
    <source>
        <dbReference type="Google" id="ProtNLM"/>
    </source>
</evidence>
<dbReference type="EMBL" id="BAABDO010000103">
    <property type="protein sequence ID" value="GAA4152538.1"/>
    <property type="molecule type" value="Genomic_DNA"/>
</dbReference>
<keyword evidence="2" id="KW-0812">Transmembrane</keyword>
<dbReference type="RefSeq" id="WP_345024126.1">
    <property type="nucleotide sequence ID" value="NZ_BAABDO010000103.1"/>
</dbReference>
<feature type="region of interest" description="Disordered" evidence="1">
    <location>
        <begin position="178"/>
        <end position="202"/>
    </location>
</feature>
<dbReference type="Proteomes" id="UP001500266">
    <property type="component" value="Unassembled WGS sequence"/>
</dbReference>
<keyword evidence="2" id="KW-0472">Membrane</keyword>
<keyword evidence="2" id="KW-1133">Transmembrane helix</keyword>
<evidence type="ECO:0000313" key="3">
    <source>
        <dbReference type="EMBL" id="GAA4152538.1"/>
    </source>
</evidence>
<protein>
    <recommendedName>
        <fullName evidence="5">Integral membrane protein</fullName>
    </recommendedName>
</protein>
<feature type="transmembrane region" description="Helical" evidence="2">
    <location>
        <begin position="32"/>
        <end position="53"/>
    </location>
</feature>
<organism evidence="3 4">
    <name type="scientific">Actinomadura keratinilytica</name>
    <dbReference type="NCBI Taxonomy" id="547461"/>
    <lineage>
        <taxon>Bacteria</taxon>
        <taxon>Bacillati</taxon>
        <taxon>Actinomycetota</taxon>
        <taxon>Actinomycetes</taxon>
        <taxon>Streptosporangiales</taxon>
        <taxon>Thermomonosporaceae</taxon>
        <taxon>Actinomadura</taxon>
    </lineage>
</organism>
<sequence length="202" mass="21637">MLLAIIAACEIGFWVLLAAGLAARYLLRWRRVSAVLLVGVPLLDVVLLTATVIDLRHGATAGFSHGLAAAYLGYSVAFGHGWVRWADERFAHRFAGGPPPRRAPRYAPERTRHEWREFGKAAIAWAIGCGVLLGMIAMVGDADRTEALLGWVLRLTVILAIWSLWPITHTLWPVRPGDGAGRDGGGDGRDSAAAGGGGAARR</sequence>
<feature type="transmembrane region" description="Helical" evidence="2">
    <location>
        <begin position="65"/>
        <end position="83"/>
    </location>
</feature>
<keyword evidence="4" id="KW-1185">Reference proteome</keyword>
<proteinExistence type="predicted"/>